<dbReference type="CDD" id="cd06558">
    <property type="entry name" value="crotonase-like"/>
    <property type="match status" value="1"/>
</dbReference>
<evidence type="ECO:0000313" key="4">
    <source>
        <dbReference type="EMBL" id="RTQ36349.1"/>
    </source>
</evidence>
<keyword evidence="4" id="KW-0413">Isomerase</keyword>
<dbReference type="InterPro" id="IPR018376">
    <property type="entry name" value="Enoyl-CoA_hyd/isom_CS"/>
</dbReference>
<dbReference type="PROSITE" id="PS00166">
    <property type="entry name" value="ENOYL_COA_HYDRATASE"/>
    <property type="match status" value="1"/>
</dbReference>
<dbReference type="Pfam" id="PF00378">
    <property type="entry name" value="ECH_1"/>
    <property type="match status" value="1"/>
</dbReference>
<keyword evidence="2" id="KW-0456">Lyase</keyword>
<dbReference type="EMBL" id="RXOE01000001">
    <property type="protein sequence ID" value="RTQ36349.1"/>
    <property type="molecule type" value="Genomic_DNA"/>
</dbReference>
<dbReference type="GO" id="GO:0006635">
    <property type="term" value="P:fatty acid beta-oxidation"/>
    <property type="evidence" value="ECO:0007669"/>
    <property type="project" value="TreeGrafter"/>
</dbReference>
<gene>
    <name evidence="4" type="ORF">EJP69_00930</name>
</gene>
<evidence type="ECO:0000256" key="2">
    <source>
        <dbReference type="ARBA" id="ARBA00023239"/>
    </source>
</evidence>
<accession>A0A431TQ79</accession>
<dbReference type="Gene3D" id="1.10.12.10">
    <property type="entry name" value="Lyase 2-enoyl-coa Hydratase, Chain A, domain 2"/>
    <property type="match status" value="1"/>
</dbReference>
<comment type="similarity">
    <text evidence="1 3">Belongs to the enoyl-CoA hydratase/isomerase family.</text>
</comment>
<dbReference type="Proteomes" id="UP000267418">
    <property type="component" value="Unassembled WGS sequence"/>
</dbReference>
<organism evidence="4 5">
    <name type="scientific">Variovorax gossypii</name>
    <dbReference type="NCBI Taxonomy" id="1679495"/>
    <lineage>
        <taxon>Bacteria</taxon>
        <taxon>Pseudomonadati</taxon>
        <taxon>Pseudomonadota</taxon>
        <taxon>Betaproteobacteria</taxon>
        <taxon>Burkholderiales</taxon>
        <taxon>Comamonadaceae</taxon>
        <taxon>Variovorax</taxon>
    </lineage>
</organism>
<dbReference type="PANTHER" id="PTHR11941">
    <property type="entry name" value="ENOYL-COA HYDRATASE-RELATED"/>
    <property type="match status" value="1"/>
</dbReference>
<dbReference type="InterPro" id="IPR014748">
    <property type="entry name" value="Enoyl-CoA_hydra_C"/>
</dbReference>
<dbReference type="InterPro" id="IPR029045">
    <property type="entry name" value="ClpP/crotonase-like_dom_sf"/>
</dbReference>
<evidence type="ECO:0000256" key="3">
    <source>
        <dbReference type="RuleBase" id="RU003707"/>
    </source>
</evidence>
<dbReference type="PANTHER" id="PTHR11941:SF54">
    <property type="entry name" value="ENOYL-COA HYDRATASE, MITOCHONDRIAL"/>
    <property type="match status" value="1"/>
</dbReference>
<evidence type="ECO:0000313" key="5">
    <source>
        <dbReference type="Proteomes" id="UP000267418"/>
    </source>
</evidence>
<reference evidence="4 5" key="1">
    <citation type="submission" date="2018-12" db="EMBL/GenBank/DDBJ databases">
        <title>The genome of Variovorax gossypii DSM 100435.</title>
        <authorList>
            <person name="Gao J."/>
            <person name="Sun J."/>
        </authorList>
    </citation>
    <scope>NUCLEOTIDE SEQUENCE [LARGE SCALE GENOMIC DNA]</scope>
    <source>
        <strain evidence="4 5">DSM 100435</strain>
    </source>
</reference>
<name>A0A431TQ79_9BURK</name>
<dbReference type="AlphaFoldDB" id="A0A431TQ79"/>
<sequence>MTTESSISLRRDGAIAVVTLSNAGRLNAMTRAMWRELRAVFDGLRSEGDSALRCVVVRGEGGAFCAGGDISEYPSFRFSEPSLREFHENEVWAALQAMLDCPLPLVAQIEGACMGAGIEIASCCDIRLAGASAKFGAPIAKLGFPMAPREAALVHGAIGDVLARDMLLAAGVHGAQRLYDAGFLLQVLPDNEVALAAQSHAQRIAVLSPQAARLHKATFAALRAGAPSAHVLLATAYDYADSAEHREGIAAFLAKRRPNF</sequence>
<dbReference type="GO" id="GO:0016853">
    <property type="term" value="F:isomerase activity"/>
    <property type="evidence" value="ECO:0007669"/>
    <property type="project" value="UniProtKB-KW"/>
</dbReference>
<dbReference type="Gene3D" id="3.90.226.10">
    <property type="entry name" value="2-enoyl-CoA Hydratase, Chain A, domain 1"/>
    <property type="match status" value="1"/>
</dbReference>
<dbReference type="RefSeq" id="WP_126468440.1">
    <property type="nucleotide sequence ID" value="NZ_RXOE01000001.1"/>
</dbReference>
<dbReference type="SUPFAM" id="SSF52096">
    <property type="entry name" value="ClpP/crotonase"/>
    <property type="match status" value="1"/>
</dbReference>
<dbReference type="OrthoDB" id="9148881at2"/>
<evidence type="ECO:0000256" key="1">
    <source>
        <dbReference type="ARBA" id="ARBA00005254"/>
    </source>
</evidence>
<protein>
    <submittedName>
        <fullName evidence="4">Enoyl-CoA hydratase/isomerase family protein</fullName>
    </submittedName>
</protein>
<dbReference type="InterPro" id="IPR001753">
    <property type="entry name" value="Enoyl-CoA_hydra/iso"/>
</dbReference>
<keyword evidence="5" id="KW-1185">Reference proteome</keyword>
<proteinExistence type="inferred from homology"/>
<comment type="caution">
    <text evidence="4">The sequence shown here is derived from an EMBL/GenBank/DDBJ whole genome shotgun (WGS) entry which is preliminary data.</text>
</comment>
<dbReference type="GO" id="GO:0016829">
    <property type="term" value="F:lyase activity"/>
    <property type="evidence" value="ECO:0007669"/>
    <property type="project" value="UniProtKB-KW"/>
</dbReference>